<dbReference type="Gene3D" id="1.25.40.10">
    <property type="entry name" value="Tetratricopeptide repeat domain"/>
    <property type="match status" value="1"/>
</dbReference>
<protein>
    <recommendedName>
        <fullName evidence="5">Pentatricopeptide repeat-containing protein</fullName>
    </recommendedName>
</protein>
<evidence type="ECO:0000256" key="1">
    <source>
        <dbReference type="ARBA" id="ARBA00022737"/>
    </source>
</evidence>
<dbReference type="InterPro" id="IPR011990">
    <property type="entry name" value="TPR-like_helical_dom_sf"/>
</dbReference>
<accession>A0A9D4UEX4</accession>
<dbReference type="Proteomes" id="UP000886520">
    <property type="component" value="Chromosome 18"/>
</dbReference>
<dbReference type="Pfam" id="PF13041">
    <property type="entry name" value="PPR_2"/>
    <property type="match status" value="1"/>
</dbReference>
<evidence type="ECO:0000313" key="4">
    <source>
        <dbReference type="Proteomes" id="UP000886520"/>
    </source>
</evidence>
<gene>
    <name evidence="3" type="ORF">GOP47_0019179</name>
</gene>
<reference evidence="3" key="1">
    <citation type="submission" date="2021-01" db="EMBL/GenBank/DDBJ databases">
        <title>Adiantum capillus-veneris genome.</title>
        <authorList>
            <person name="Fang Y."/>
            <person name="Liao Q."/>
        </authorList>
    </citation>
    <scope>NUCLEOTIDE SEQUENCE</scope>
    <source>
        <strain evidence="3">H3</strain>
        <tissue evidence="3">Leaf</tissue>
    </source>
</reference>
<dbReference type="Pfam" id="PF01535">
    <property type="entry name" value="PPR"/>
    <property type="match status" value="1"/>
</dbReference>
<dbReference type="GO" id="GO:0048731">
    <property type="term" value="P:system development"/>
    <property type="evidence" value="ECO:0007669"/>
    <property type="project" value="UniProtKB-ARBA"/>
</dbReference>
<evidence type="ECO:0008006" key="5">
    <source>
        <dbReference type="Google" id="ProtNLM"/>
    </source>
</evidence>
<dbReference type="FunFam" id="1.25.40.10:FF:000158">
    <property type="entry name" value="pentatricopeptide repeat-containing protein At2g33680"/>
    <property type="match status" value="1"/>
</dbReference>
<name>A0A9D4UEX4_ADICA</name>
<dbReference type="InterPro" id="IPR046960">
    <property type="entry name" value="PPR_At4g14850-like_plant"/>
</dbReference>
<feature type="repeat" description="PPR" evidence="2">
    <location>
        <begin position="17"/>
        <end position="51"/>
    </location>
</feature>
<feature type="repeat" description="PPR" evidence="2">
    <location>
        <begin position="52"/>
        <end position="82"/>
    </location>
</feature>
<keyword evidence="4" id="KW-1185">Reference proteome</keyword>
<feature type="non-terminal residue" evidence="3">
    <location>
        <position position="1"/>
    </location>
</feature>
<dbReference type="PANTHER" id="PTHR47926">
    <property type="entry name" value="PENTATRICOPEPTIDE REPEAT-CONTAINING PROTEIN"/>
    <property type="match status" value="1"/>
</dbReference>
<organism evidence="3 4">
    <name type="scientific">Adiantum capillus-veneris</name>
    <name type="common">Maidenhair fern</name>
    <dbReference type="NCBI Taxonomy" id="13818"/>
    <lineage>
        <taxon>Eukaryota</taxon>
        <taxon>Viridiplantae</taxon>
        <taxon>Streptophyta</taxon>
        <taxon>Embryophyta</taxon>
        <taxon>Tracheophyta</taxon>
        <taxon>Polypodiopsida</taxon>
        <taxon>Polypodiidae</taxon>
        <taxon>Polypodiales</taxon>
        <taxon>Pteridineae</taxon>
        <taxon>Pteridaceae</taxon>
        <taxon>Vittarioideae</taxon>
        <taxon>Adiantum</taxon>
    </lineage>
</organism>
<proteinExistence type="predicted"/>
<dbReference type="NCBIfam" id="TIGR00756">
    <property type="entry name" value="PPR"/>
    <property type="match status" value="2"/>
</dbReference>
<keyword evidence="1" id="KW-0677">Repeat</keyword>
<dbReference type="GO" id="GO:0003723">
    <property type="term" value="F:RNA binding"/>
    <property type="evidence" value="ECO:0007669"/>
    <property type="project" value="InterPro"/>
</dbReference>
<dbReference type="EMBL" id="JABFUD020000018">
    <property type="protein sequence ID" value="KAI5066555.1"/>
    <property type="molecule type" value="Genomic_DNA"/>
</dbReference>
<evidence type="ECO:0000256" key="2">
    <source>
        <dbReference type="PROSITE-ProRule" id="PRU00708"/>
    </source>
</evidence>
<dbReference type="AlphaFoldDB" id="A0A9D4UEX4"/>
<sequence length="194" mass="21906">EALDCFQRMGSEGFSPDVVSWSALIGGYAQRGLAKEALDCFQRMQQGGIFPDAITFVNVLNACGHSGLVDEGQMYFDDMREKYGIVPNKEHFTCMVDPFGRARLFDKAMRVIMMMPSSDHLPVWSALLGACPEWGNVKLVRFAFEHAVQIDWCDDAAYIIMGNIYTAAGMQEEAEYVERMRIKNFSWMQPGCSR</sequence>
<evidence type="ECO:0000313" key="3">
    <source>
        <dbReference type="EMBL" id="KAI5066555.1"/>
    </source>
</evidence>
<dbReference type="InterPro" id="IPR002885">
    <property type="entry name" value="PPR_rpt"/>
</dbReference>
<dbReference type="PROSITE" id="PS51375">
    <property type="entry name" value="PPR"/>
    <property type="match status" value="2"/>
</dbReference>
<comment type="caution">
    <text evidence="3">The sequence shown here is derived from an EMBL/GenBank/DDBJ whole genome shotgun (WGS) entry which is preliminary data.</text>
</comment>
<dbReference type="GO" id="GO:0009451">
    <property type="term" value="P:RNA modification"/>
    <property type="evidence" value="ECO:0007669"/>
    <property type="project" value="InterPro"/>
</dbReference>
<dbReference type="OrthoDB" id="185373at2759"/>